<gene>
    <name evidence="7" type="ORF">SAMN04488241_10917</name>
</gene>
<evidence type="ECO:0000256" key="1">
    <source>
        <dbReference type="ARBA" id="ARBA00006594"/>
    </source>
</evidence>
<evidence type="ECO:0000256" key="3">
    <source>
        <dbReference type="ARBA" id="ARBA00022679"/>
    </source>
</evidence>
<dbReference type="GO" id="GO:0009007">
    <property type="term" value="F:site-specific DNA-methyltransferase (adenine-specific) activity"/>
    <property type="evidence" value="ECO:0007669"/>
    <property type="project" value="UniProtKB-EC"/>
</dbReference>
<evidence type="ECO:0000313" key="7">
    <source>
        <dbReference type="EMBL" id="SFP85969.1"/>
    </source>
</evidence>
<dbReference type="STRING" id="634430.SAMN04488241_10917"/>
<protein>
    <recommendedName>
        <fullName evidence="5">Methyltransferase</fullName>
        <ecNumber evidence="5">2.1.1.-</ecNumber>
    </recommendedName>
</protein>
<dbReference type="GO" id="GO:0003677">
    <property type="term" value="F:DNA binding"/>
    <property type="evidence" value="ECO:0007669"/>
    <property type="project" value="InterPro"/>
</dbReference>
<dbReference type="OrthoDB" id="7806498at2"/>
<dbReference type="PIRSF" id="PIRSF036758">
    <property type="entry name" value="Aden_M_ParB"/>
    <property type="match status" value="1"/>
</dbReference>
<dbReference type="SUPFAM" id="SSF110849">
    <property type="entry name" value="ParB/Sulfiredoxin"/>
    <property type="match status" value="1"/>
</dbReference>
<organism evidence="7 8">
    <name type="scientific">Sphingomonas rubra</name>
    <dbReference type="NCBI Taxonomy" id="634430"/>
    <lineage>
        <taxon>Bacteria</taxon>
        <taxon>Pseudomonadati</taxon>
        <taxon>Pseudomonadota</taxon>
        <taxon>Alphaproteobacteria</taxon>
        <taxon>Sphingomonadales</taxon>
        <taxon>Sphingomonadaceae</taxon>
        <taxon>Sphingomonas</taxon>
    </lineage>
</organism>
<comment type="catalytic activity">
    <reaction evidence="4">
        <text>a 2'-deoxyadenosine in DNA + S-adenosyl-L-methionine = an N(6)-methyl-2'-deoxyadenosine in DNA + S-adenosyl-L-homocysteine + H(+)</text>
        <dbReference type="Rhea" id="RHEA:15197"/>
        <dbReference type="Rhea" id="RHEA-COMP:12418"/>
        <dbReference type="Rhea" id="RHEA-COMP:12419"/>
        <dbReference type="ChEBI" id="CHEBI:15378"/>
        <dbReference type="ChEBI" id="CHEBI:57856"/>
        <dbReference type="ChEBI" id="CHEBI:59789"/>
        <dbReference type="ChEBI" id="CHEBI:90615"/>
        <dbReference type="ChEBI" id="CHEBI:90616"/>
        <dbReference type="EC" id="2.1.1.72"/>
    </reaction>
</comment>
<dbReference type="InterPro" id="IPR002052">
    <property type="entry name" value="DNA_methylase_N6_adenine_CS"/>
</dbReference>
<dbReference type="PROSITE" id="PS00092">
    <property type="entry name" value="N6_MTASE"/>
    <property type="match status" value="1"/>
</dbReference>
<dbReference type="GO" id="GO:0008170">
    <property type="term" value="F:N-methyltransferase activity"/>
    <property type="evidence" value="ECO:0007669"/>
    <property type="project" value="InterPro"/>
</dbReference>
<keyword evidence="3" id="KW-0808">Transferase</keyword>
<name>A0A1I5TSC3_9SPHN</name>
<sequence length="486" mass="52006">MTKTATGGALKNALLIKTATRKASLKVATETCGVAAKVTQKDLLPLLTVEQRPLGSLKPATQRVRKPKPSLVKTLVANIAANGFVVPVLVRGDELVDGHSRLEAAKALVLPTVPVIDLVHLSPAQCKLVMVAVNRTAELGEWDLDHLREVIIELDADSFDLSLTGFTMPEIDIIKLDGEPDPSSALNEVPEPTSLNVTMVGDLWQLGKHLLLCGSATEQDSYNLLLGAEQVMMILTDPPYNVKIDGNVSGLGKKKHGEFVEATGEMSDAAFLEWLYKVCLLLKQHLSHASVAMLFMDWRHIGDLMSAGRSAGLSLINMVVWDKQRGGMGGVYRSAHELVAVFCNGSMTPAVNNIKLGANGRDRTNLWSYPGATTPGSSAAKMLAHHPTPKPVELLVDAMLDVTHAGDLVLDPFLGSGSTIIAGEECGRRVRGIELDPKYVDVAVRRWEQVTGQRAVLTATGQSFAAVAEERSGGDVDADTAKAGHG</sequence>
<evidence type="ECO:0000256" key="2">
    <source>
        <dbReference type="ARBA" id="ARBA00022603"/>
    </source>
</evidence>
<dbReference type="Gene3D" id="3.90.1530.10">
    <property type="entry name" value="Conserved hypothetical protein from pyrococcus furiosus pfu- 392566-001, ParB domain"/>
    <property type="match status" value="1"/>
</dbReference>
<dbReference type="EMBL" id="FOXP01000009">
    <property type="protein sequence ID" value="SFP85969.1"/>
    <property type="molecule type" value="Genomic_DNA"/>
</dbReference>
<dbReference type="RefSeq" id="WP_093333822.1">
    <property type="nucleotide sequence ID" value="NZ_FOXP01000009.1"/>
</dbReference>
<dbReference type="Gene3D" id="3.40.50.150">
    <property type="entry name" value="Vaccinia Virus protein VP39"/>
    <property type="match status" value="1"/>
</dbReference>
<accession>A0A1I5TSC3</accession>
<dbReference type="InterPro" id="IPR001091">
    <property type="entry name" value="RM_Methyltransferase"/>
</dbReference>
<dbReference type="SUPFAM" id="SSF53335">
    <property type="entry name" value="S-adenosyl-L-methionine-dependent methyltransferases"/>
    <property type="match status" value="1"/>
</dbReference>
<evidence type="ECO:0000313" key="8">
    <source>
        <dbReference type="Proteomes" id="UP000199586"/>
    </source>
</evidence>
<evidence type="ECO:0000259" key="6">
    <source>
        <dbReference type="SMART" id="SM00470"/>
    </source>
</evidence>
<evidence type="ECO:0000256" key="5">
    <source>
        <dbReference type="RuleBase" id="RU362026"/>
    </source>
</evidence>
<evidence type="ECO:0000256" key="4">
    <source>
        <dbReference type="ARBA" id="ARBA00047942"/>
    </source>
</evidence>
<feature type="domain" description="ParB-like N-terminal" evidence="6">
    <location>
        <begin position="50"/>
        <end position="136"/>
    </location>
</feature>
<dbReference type="Pfam" id="PF01555">
    <property type="entry name" value="N6_N4_Mtase"/>
    <property type="match status" value="1"/>
</dbReference>
<proteinExistence type="inferred from homology"/>
<dbReference type="InterPro" id="IPR002941">
    <property type="entry name" value="DNA_methylase_N4/N6"/>
</dbReference>
<dbReference type="SMART" id="SM00470">
    <property type="entry name" value="ParB"/>
    <property type="match status" value="1"/>
</dbReference>
<dbReference type="AlphaFoldDB" id="A0A1I5TSC3"/>
<dbReference type="InterPro" id="IPR003115">
    <property type="entry name" value="ParB_N"/>
</dbReference>
<dbReference type="InterPro" id="IPR029063">
    <property type="entry name" value="SAM-dependent_MTases_sf"/>
</dbReference>
<reference evidence="7 8" key="1">
    <citation type="submission" date="2016-10" db="EMBL/GenBank/DDBJ databases">
        <authorList>
            <person name="de Groot N.N."/>
        </authorList>
    </citation>
    <scope>NUCLEOTIDE SEQUENCE [LARGE SCALE GENOMIC DNA]</scope>
    <source>
        <strain evidence="7 8">CGMCC 1.9113</strain>
    </source>
</reference>
<keyword evidence="8" id="KW-1185">Reference proteome</keyword>
<comment type="similarity">
    <text evidence="1 5">Belongs to the N(4)/N(6)-methyltransferase family.</text>
</comment>
<keyword evidence="2 7" id="KW-0489">Methyltransferase</keyword>
<dbReference type="GO" id="GO:0032259">
    <property type="term" value="P:methylation"/>
    <property type="evidence" value="ECO:0007669"/>
    <property type="project" value="UniProtKB-KW"/>
</dbReference>
<dbReference type="InterPro" id="IPR015840">
    <property type="entry name" value="DNA_MeTrfase_ParB"/>
</dbReference>
<dbReference type="Proteomes" id="UP000199586">
    <property type="component" value="Unassembled WGS sequence"/>
</dbReference>
<dbReference type="PRINTS" id="PR00508">
    <property type="entry name" value="S21N4MTFRASE"/>
</dbReference>
<dbReference type="InterPro" id="IPR036086">
    <property type="entry name" value="ParB/Sulfiredoxin_sf"/>
</dbReference>
<dbReference type="EC" id="2.1.1.-" evidence="5"/>